<dbReference type="Pfam" id="PF04127">
    <property type="entry name" value="DFP"/>
    <property type="match status" value="1"/>
</dbReference>
<dbReference type="InterPro" id="IPR003382">
    <property type="entry name" value="Flavoprotein"/>
</dbReference>
<dbReference type="EC" id="4.1.1.36" evidence="3"/>
<keyword evidence="3" id="KW-0511">Multifunctional enzyme</keyword>
<comment type="cofactor">
    <cofactor evidence="3">
        <name>FMN</name>
        <dbReference type="ChEBI" id="CHEBI:58210"/>
    </cofactor>
    <text evidence="3">Binds 1 FMN per subunit.</text>
</comment>
<dbReference type="UniPathway" id="UPA00241">
    <property type="reaction ID" value="UER00353"/>
</dbReference>
<dbReference type="GO" id="GO:0015937">
    <property type="term" value="P:coenzyme A biosynthetic process"/>
    <property type="evidence" value="ECO:0007669"/>
    <property type="project" value="UniProtKB-UniRule"/>
</dbReference>
<keyword evidence="8" id="KW-1185">Reference proteome</keyword>
<dbReference type="InterPro" id="IPR035929">
    <property type="entry name" value="CoaB-like_sf"/>
</dbReference>
<keyword evidence="2 3" id="KW-0456">Lyase</keyword>
<dbReference type="GO" id="GO:0046872">
    <property type="term" value="F:metal ion binding"/>
    <property type="evidence" value="ECO:0007669"/>
    <property type="project" value="UniProtKB-KW"/>
</dbReference>
<dbReference type="Gene3D" id="3.40.50.1950">
    <property type="entry name" value="Flavin prenyltransferase-like"/>
    <property type="match status" value="1"/>
</dbReference>
<keyword evidence="3" id="KW-0460">Magnesium</keyword>
<dbReference type="OrthoDB" id="9802554at2"/>
<feature type="binding site" evidence="3">
    <location>
        <position position="340"/>
    </location>
    <ligand>
        <name>CTP</name>
        <dbReference type="ChEBI" id="CHEBI:37563"/>
    </ligand>
</feature>
<feature type="domain" description="Flavoprotein" evidence="5">
    <location>
        <begin position="5"/>
        <end position="177"/>
    </location>
</feature>
<accession>A0A1H8HZ83</accession>
<dbReference type="InterPro" id="IPR005252">
    <property type="entry name" value="CoaBC"/>
</dbReference>
<comment type="function">
    <text evidence="3">Catalyzes two sequential steps in the biosynthesis of coenzyme A. In the first step cysteine is conjugated to 4'-phosphopantothenate to form 4-phosphopantothenoylcysteine. In the second step the latter compound is decarboxylated to form 4'-phosphopantotheine.</text>
</comment>
<comment type="pathway">
    <text evidence="3 4">Cofactor biosynthesis; coenzyme A biosynthesis; CoA from (R)-pantothenate: step 2/5.</text>
</comment>
<evidence type="ECO:0000256" key="3">
    <source>
        <dbReference type="HAMAP-Rule" id="MF_02225"/>
    </source>
</evidence>
<comment type="caution">
    <text evidence="3">Lacks conserved residue(s) required for the propagation of feature annotation.</text>
</comment>
<keyword evidence="3" id="KW-0479">Metal-binding</keyword>
<dbReference type="SUPFAM" id="SSF102645">
    <property type="entry name" value="CoaB-like"/>
    <property type="match status" value="1"/>
</dbReference>
<proteinExistence type="inferred from homology"/>
<dbReference type="InterPro" id="IPR036551">
    <property type="entry name" value="Flavin_trans-like"/>
</dbReference>
<evidence type="ECO:0000259" key="6">
    <source>
        <dbReference type="Pfam" id="PF04127"/>
    </source>
</evidence>
<dbReference type="STRING" id="872970.SAMN04488134_101476"/>
<keyword evidence="1 3" id="KW-0210">Decarboxylase</keyword>
<feature type="binding site" evidence="3">
    <location>
        <position position="336"/>
    </location>
    <ligand>
        <name>CTP</name>
        <dbReference type="ChEBI" id="CHEBI:37563"/>
    </ligand>
</feature>
<gene>
    <name evidence="3" type="primary">coaBC</name>
    <name evidence="7" type="ORF">SAMN04488134_101476</name>
</gene>
<dbReference type="GO" id="GO:0004633">
    <property type="term" value="F:phosphopantothenoylcysteine decarboxylase activity"/>
    <property type="evidence" value="ECO:0007669"/>
    <property type="project" value="UniProtKB-UniRule"/>
</dbReference>
<evidence type="ECO:0000313" key="7">
    <source>
        <dbReference type="EMBL" id="SEN61314.1"/>
    </source>
</evidence>
<feature type="binding site" evidence="3">
    <location>
        <position position="278"/>
    </location>
    <ligand>
        <name>CTP</name>
        <dbReference type="ChEBI" id="CHEBI:37563"/>
    </ligand>
</feature>
<dbReference type="Pfam" id="PF02441">
    <property type="entry name" value="Flavoprotein"/>
    <property type="match status" value="1"/>
</dbReference>
<evidence type="ECO:0000259" key="5">
    <source>
        <dbReference type="Pfam" id="PF02441"/>
    </source>
</evidence>
<comment type="catalytic activity">
    <reaction evidence="3 4">
        <text>(R)-4'-phosphopantothenate + L-cysteine + CTP = N-[(R)-4-phosphopantothenoyl]-L-cysteine + CMP + diphosphate + H(+)</text>
        <dbReference type="Rhea" id="RHEA:19397"/>
        <dbReference type="ChEBI" id="CHEBI:10986"/>
        <dbReference type="ChEBI" id="CHEBI:15378"/>
        <dbReference type="ChEBI" id="CHEBI:33019"/>
        <dbReference type="ChEBI" id="CHEBI:35235"/>
        <dbReference type="ChEBI" id="CHEBI:37563"/>
        <dbReference type="ChEBI" id="CHEBI:59458"/>
        <dbReference type="ChEBI" id="CHEBI:60377"/>
        <dbReference type="EC" id="6.3.2.5"/>
    </reaction>
</comment>
<dbReference type="Gene3D" id="3.40.50.10300">
    <property type="entry name" value="CoaB-like"/>
    <property type="match status" value="1"/>
</dbReference>
<dbReference type="RefSeq" id="WP_091494409.1">
    <property type="nucleotide sequence ID" value="NZ_FODJ01000001.1"/>
</dbReference>
<dbReference type="Proteomes" id="UP000199300">
    <property type="component" value="Unassembled WGS sequence"/>
</dbReference>
<feature type="domain" description="DNA/pantothenate metabolism flavoprotein C-terminal" evidence="6">
    <location>
        <begin position="185"/>
        <end position="392"/>
    </location>
</feature>
<feature type="binding site" evidence="3">
    <location>
        <position position="322"/>
    </location>
    <ligand>
        <name>CTP</name>
        <dbReference type="ChEBI" id="CHEBI:37563"/>
    </ligand>
</feature>
<dbReference type="PANTHER" id="PTHR14359:SF6">
    <property type="entry name" value="PHOSPHOPANTOTHENOYLCYSTEINE DECARBOXYLASE"/>
    <property type="match status" value="1"/>
</dbReference>
<protein>
    <recommendedName>
        <fullName evidence="3">Coenzyme A biosynthesis bifunctional protein CoaBC</fullName>
    </recommendedName>
    <alternativeName>
        <fullName evidence="3">DNA/pantothenate metabolism flavoprotein</fullName>
    </alternativeName>
    <alternativeName>
        <fullName evidence="3">Phosphopantothenoylcysteine synthetase/decarboxylase</fullName>
        <shortName evidence="3">PPCS-PPCDC</shortName>
    </alternativeName>
    <domain>
        <recommendedName>
            <fullName evidence="3">Phosphopantothenoylcysteine decarboxylase</fullName>
            <shortName evidence="3">PPC decarboxylase</shortName>
            <shortName evidence="3">PPC-DC</shortName>
            <ecNumber evidence="3">4.1.1.36</ecNumber>
        </recommendedName>
        <alternativeName>
            <fullName evidence="3">CoaC</fullName>
        </alternativeName>
    </domain>
    <domain>
        <recommendedName>
            <fullName evidence="3">Phosphopantothenate--cysteine ligase</fullName>
            <ecNumber evidence="3">6.3.2.5</ecNumber>
        </recommendedName>
        <alternativeName>
            <fullName evidence="3">CoaB</fullName>
        </alternativeName>
        <alternativeName>
            <fullName evidence="3">Phosphopantothenoylcysteine synthetase</fullName>
            <shortName evidence="3">PPC synthetase</shortName>
            <shortName evidence="3">PPC-S</shortName>
        </alternativeName>
    </domain>
</protein>
<keyword evidence="3 4" id="KW-0285">Flavoprotein</keyword>
<dbReference type="PANTHER" id="PTHR14359">
    <property type="entry name" value="HOMO-OLIGOMERIC FLAVIN CONTAINING CYS DECARBOXYLASE FAMILY"/>
    <property type="match status" value="1"/>
</dbReference>
<dbReference type="InterPro" id="IPR007085">
    <property type="entry name" value="DNA/pantothenate-metab_flavo_C"/>
</dbReference>
<dbReference type="HAMAP" id="MF_02225">
    <property type="entry name" value="CoaBC"/>
    <property type="match status" value="1"/>
</dbReference>
<dbReference type="EMBL" id="FODJ01000001">
    <property type="protein sequence ID" value="SEN61314.1"/>
    <property type="molecule type" value="Genomic_DNA"/>
</dbReference>
<evidence type="ECO:0000256" key="4">
    <source>
        <dbReference type="RuleBase" id="RU364078"/>
    </source>
</evidence>
<comment type="pathway">
    <text evidence="3 4">Cofactor biosynthesis; coenzyme A biosynthesis; CoA from (R)-pantothenate: step 3/5.</text>
</comment>
<comment type="catalytic activity">
    <reaction evidence="3 4">
        <text>N-[(R)-4-phosphopantothenoyl]-L-cysteine + H(+) = (R)-4'-phosphopantetheine + CO2</text>
        <dbReference type="Rhea" id="RHEA:16793"/>
        <dbReference type="ChEBI" id="CHEBI:15378"/>
        <dbReference type="ChEBI" id="CHEBI:16526"/>
        <dbReference type="ChEBI" id="CHEBI:59458"/>
        <dbReference type="ChEBI" id="CHEBI:61723"/>
        <dbReference type="EC" id="4.1.1.36"/>
    </reaction>
</comment>
<reference evidence="7 8" key="1">
    <citation type="submission" date="2016-10" db="EMBL/GenBank/DDBJ databases">
        <authorList>
            <person name="de Groot N.N."/>
        </authorList>
    </citation>
    <scope>NUCLEOTIDE SEQUENCE [LARGE SCALE GENOMIC DNA]</scope>
    <source>
        <strain evidence="7 8">CGMCC 1.10434</strain>
    </source>
</reference>
<feature type="active site" description="Proton donor" evidence="3">
    <location>
        <position position="157"/>
    </location>
</feature>
<comment type="function">
    <text evidence="4">Catalyzes two steps in the biosynthesis of coenzyme A. In the first step cysteine is conjugated to 4'-phosphopantothenate to form 4-phosphopantothenoylcysteine, in the latter compound is decarboxylated to form 4'-phosphopantotheine.</text>
</comment>
<comment type="cofactor">
    <cofactor evidence="3">
        <name>Mg(2+)</name>
        <dbReference type="ChEBI" id="CHEBI:18420"/>
    </cofactor>
</comment>
<keyword evidence="3 4" id="KW-0288">FMN</keyword>
<organism evidence="7 8">
    <name type="scientific">Amphibacillus marinus</name>
    <dbReference type="NCBI Taxonomy" id="872970"/>
    <lineage>
        <taxon>Bacteria</taxon>
        <taxon>Bacillati</taxon>
        <taxon>Bacillota</taxon>
        <taxon>Bacilli</taxon>
        <taxon>Bacillales</taxon>
        <taxon>Bacillaceae</taxon>
        <taxon>Amphibacillus</taxon>
    </lineage>
</organism>
<dbReference type="AlphaFoldDB" id="A0A1H8HZ83"/>
<feature type="region of interest" description="Phosphopantothenate--cysteine ligase" evidence="3">
    <location>
        <begin position="190"/>
        <end position="399"/>
    </location>
</feature>
<dbReference type="SUPFAM" id="SSF52507">
    <property type="entry name" value="Homo-oligomeric flavin-containing Cys decarboxylases, HFCD"/>
    <property type="match status" value="1"/>
</dbReference>
<evidence type="ECO:0000256" key="1">
    <source>
        <dbReference type="ARBA" id="ARBA00022793"/>
    </source>
</evidence>
<feature type="region of interest" description="Phosphopantothenoylcysteine decarboxylase" evidence="3">
    <location>
        <begin position="1"/>
        <end position="189"/>
    </location>
</feature>
<evidence type="ECO:0000256" key="2">
    <source>
        <dbReference type="ARBA" id="ARBA00023239"/>
    </source>
</evidence>
<dbReference type="GO" id="GO:0010181">
    <property type="term" value="F:FMN binding"/>
    <property type="evidence" value="ECO:0007669"/>
    <property type="project" value="UniProtKB-UniRule"/>
</dbReference>
<sequence length="399" mass="43666">MLTNKKIVLAVTGGIAAYKAIALTSKLTQQGADVRVILTGGALQFVTPLSFQAISRHDVYTDTFDEKNPREIQHIQLADWADLFVVAPATANIIGKYANGIADDLLSTTLLATEAPVFIAPAMNVHMYHHEAVQTNMNALKERGSHFIEPNEGYLACGYVGKGRLAEPEEIVAVLNDSFSLTKQLSDKKVLISAGPTREQIDPVRFFTNHSSGKMGFSLAEAAAELGAEVTLVAGPVQLATPRGVKRIDVITAEQMYQAMLSNYDNQDLVIMSAAVADYRPVKTFEQKLKKQAGTLQIEFERTTDILLELGQQKKQQYLVGFAAETTDVEYYGKEKLTKKQLDAIVINDVSQEGVGFQGDTNEVLVMTKAGKEKKLALASKKVIAEQLIRQFIDDIGVE</sequence>
<dbReference type="GO" id="GO:0004632">
    <property type="term" value="F:phosphopantothenate--cysteine ligase activity"/>
    <property type="evidence" value="ECO:0007669"/>
    <property type="project" value="UniProtKB-UniRule"/>
</dbReference>
<comment type="similarity">
    <text evidence="3 4">In the N-terminal section; belongs to the HFCD (homo-oligomeric flavin containing Cys decarboxylase) superfamily.</text>
</comment>
<keyword evidence="3 4" id="KW-0436">Ligase</keyword>
<name>A0A1H8HZ83_9BACI</name>
<dbReference type="NCBIfam" id="TIGR00521">
    <property type="entry name" value="coaBC_dfp"/>
    <property type="match status" value="1"/>
</dbReference>
<comment type="similarity">
    <text evidence="3 4">In the C-terminal section; belongs to the PPC synthetase family.</text>
</comment>
<dbReference type="GO" id="GO:0071513">
    <property type="term" value="C:phosphopantothenoylcysteine decarboxylase complex"/>
    <property type="evidence" value="ECO:0007669"/>
    <property type="project" value="TreeGrafter"/>
</dbReference>
<evidence type="ECO:0000313" key="8">
    <source>
        <dbReference type="Proteomes" id="UP000199300"/>
    </source>
</evidence>
<dbReference type="GO" id="GO:0015941">
    <property type="term" value="P:pantothenate catabolic process"/>
    <property type="evidence" value="ECO:0007669"/>
    <property type="project" value="InterPro"/>
</dbReference>
<dbReference type="EC" id="6.3.2.5" evidence="3"/>
<feature type="binding site" evidence="3">
    <location>
        <position position="288"/>
    </location>
    <ligand>
        <name>CTP</name>
        <dbReference type="ChEBI" id="CHEBI:37563"/>
    </ligand>
</feature>